<keyword evidence="2" id="KW-1185">Reference proteome</keyword>
<dbReference type="AlphaFoldDB" id="D6WNU1"/>
<evidence type="ECO:0000313" key="2">
    <source>
        <dbReference type="Proteomes" id="UP000007266"/>
    </source>
</evidence>
<dbReference type="PhylomeDB" id="D6WNU1"/>
<dbReference type="InParanoid" id="D6WNU1"/>
<dbReference type="HOGENOM" id="CLU_1153019_0_0_1"/>
<proteinExistence type="predicted"/>
<gene>
    <name evidence="1" type="primary">GLEAN_13972</name>
    <name evidence="1" type="ORF">TcasGA2_TC013972</name>
</gene>
<evidence type="ECO:0000313" key="1">
    <source>
        <dbReference type="EMBL" id="EFA03856.1"/>
    </source>
</evidence>
<dbReference type="Proteomes" id="UP000007266">
    <property type="component" value="Linkage group 5"/>
</dbReference>
<accession>D6WNU1</accession>
<sequence length="241" mass="27623">MNVFNKIKLTRYQKAVIWDVFKGDKEPQNLTSDDLNKVIYLLPAIPEDDLSNLNTSDWKIVEILGRIRGFSRSQISVIANSLRFKWDKKTLTKADYINKYSGLICGFPEDELAIIPKIEFRKINSSVFANLFTCSENQFRILHDQVIKVYGIPQSWSEKLITHIGMIILSLTKNEIRSLRPSVLQGLDIGLIATFKPEILDFFTSEQLRSLNPPKIVTKSGSGRTSVPEIWLFPLYLLLKC</sequence>
<protein>
    <submittedName>
        <fullName evidence="1">Stereocilin-like Protein</fullName>
    </submittedName>
</protein>
<dbReference type="STRING" id="7070.D6WNU1"/>
<dbReference type="OMA" id="CFDSETH"/>
<name>D6WNU1_TRICA</name>
<reference evidence="1 2" key="2">
    <citation type="journal article" date="2010" name="Nucleic Acids Res.">
        <title>BeetleBase in 2010: revisions to provide comprehensive genomic information for Tribolium castaneum.</title>
        <authorList>
            <person name="Kim H.S."/>
            <person name="Murphy T."/>
            <person name="Xia J."/>
            <person name="Caragea D."/>
            <person name="Park Y."/>
            <person name="Beeman R.W."/>
            <person name="Lorenzen M.D."/>
            <person name="Butcher S."/>
            <person name="Manak J.R."/>
            <person name="Brown S.J."/>
        </authorList>
    </citation>
    <scope>GENOME REANNOTATION</scope>
    <source>
        <strain evidence="1 2">Georgia GA2</strain>
    </source>
</reference>
<organism evidence="1 2">
    <name type="scientific">Tribolium castaneum</name>
    <name type="common">Red flour beetle</name>
    <dbReference type="NCBI Taxonomy" id="7070"/>
    <lineage>
        <taxon>Eukaryota</taxon>
        <taxon>Metazoa</taxon>
        <taxon>Ecdysozoa</taxon>
        <taxon>Arthropoda</taxon>
        <taxon>Hexapoda</taxon>
        <taxon>Insecta</taxon>
        <taxon>Pterygota</taxon>
        <taxon>Neoptera</taxon>
        <taxon>Endopterygota</taxon>
        <taxon>Coleoptera</taxon>
        <taxon>Polyphaga</taxon>
        <taxon>Cucujiformia</taxon>
        <taxon>Tenebrionidae</taxon>
        <taxon>Tenebrionidae incertae sedis</taxon>
        <taxon>Tribolium</taxon>
    </lineage>
</organism>
<reference evidence="1 2" key="1">
    <citation type="journal article" date="2008" name="Nature">
        <title>The genome of the model beetle and pest Tribolium castaneum.</title>
        <authorList>
            <consortium name="Tribolium Genome Sequencing Consortium"/>
            <person name="Richards S."/>
            <person name="Gibbs R.A."/>
            <person name="Weinstock G.M."/>
            <person name="Brown S.J."/>
            <person name="Denell R."/>
            <person name="Beeman R.W."/>
            <person name="Gibbs R."/>
            <person name="Beeman R.W."/>
            <person name="Brown S.J."/>
            <person name="Bucher G."/>
            <person name="Friedrich M."/>
            <person name="Grimmelikhuijzen C.J."/>
            <person name="Klingler M."/>
            <person name="Lorenzen M."/>
            <person name="Richards S."/>
            <person name="Roth S."/>
            <person name="Schroder R."/>
            <person name="Tautz D."/>
            <person name="Zdobnov E.M."/>
            <person name="Muzny D."/>
            <person name="Gibbs R.A."/>
            <person name="Weinstock G.M."/>
            <person name="Attaway T."/>
            <person name="Bell S."/>
            <person name="Buhay C.J."/>
            <person name="Chandrabose M.N."/>
            <person name="Chavez D."/>
            <person name="Clerk-Blankenburg K.P."/>
            <person name="Cree A."/>
            <person name="Dao M."/>
            <person name="Davis C."/>
            <person name="Chacko J."/>
            <person name="Dinh H."/>
            <person name="Dugan-Rocha S."/>
            <person name="Fowler G."/>
            <person name="Garner T.T."/>
            <person name="Garnes J."/>
            <person name="Gnirke A."/>
            <person name="Hawes A."/>
            <person name="Hernandez J."/>
            <person name="Hines S."/>
            <person name="Holder M."/>
            <person name="Hume J."/>
            <person name="Jhangiani S.N."/>
            <person name="Joshi V."/>
            <person name="Khan Z.M."/>
            <person name="Jackson L."/>
            <person name="Kovar C."/>
            <person name="Kowis A."/>
            <person name="Lee S."/>
            <person name="Lewis L.R."/>
            <person name="Margolis J."/>
            <person name="Morgan M."/>
            <person name="Nazareth L.V."/>
            <person name="Nguyen N."/>
            <person name="Okwuonu G."/>
            <person name="Parker D."/>
            <person name="Richards S."/>
            <person name="Ruiz S.J."/>
            <person name="Santibanez J."/>
            <person name="Savard J."/>
            <person name="Scherer S.E."/>
            <person name="Schneider B."/>
            <person name="Sodergren E."/>
            <person name="Tautz D."/>
            <person name="Vattahil S."/>
            <person name="Villasana D."/>
            <person name="White C.S."/>
            <person name="Wright R."/>
            <person name="Park Y."/>
            <person name="Beeman R.W."/>
            <person name="Lord J."/>
            <person name="Oppert B."/>
            <person name="Lorenzen M."/>
            <person name="Brown S."/>
            <person name="Wang L."/>
            <person name="Savard J."/>
            <person name="Tautz D."/>
            <person name="Richards S."/>
            <person name="Weinstock G."/>
            <person name="Gibbs R.A."/>
            <person name="Liu Y."/>
            <person name="Worley K."/>
            <person name="Weinstock G."/>
            <person name="Elsik C.G."/>
            <person name="Reese J.T."/>
            <person name="Elhaik E."/>
            <person name="Landan G."/>
            <person name="Graur D."/>
            <person name="Arensburger P."/>
            <person name="Atkinson P."/>
            <person name="Beeman R.W."/>
            <person name="Beidler J."/>
            <person name="Brown S.J."/>
            <person name="Demuth J.P."/>
            <person name="Drury D.W."/>
            <person name="Du Y.Z."/>
            <person name="Fujiwara H."/>
            <person name="Lorenzen M."/>
            <person name="Maselli V."/>
            <person name="Osanai M."/>
            <person name="Park Y."/>
            <person name="Robertson H.M."/>
            <person name="Tu Z."/>
            <person name="Wang J.J."/>
            <person name="Wang S."/>
            <person name="Richards S."/>
            <person name="Song H."/>
            <person name="Zhang L."/>
            <person name="Sodergren E."/>
            <person name="Werner D."/>
            <person name="Stanke M."/>
            <person name="Morgenstern B."/>
            <person name="Solovyev V."/>
            <person name="Kosarev P."/>
            <person name="Brown G."/>
            <person name="Chen H.C."/>
            <person name="Ermolaeva O."/>
            <person name="Hlavina W."/>
            <person name="Kapustin Y."/>
            <person name="Kiryutin B."/>
            <person name="Kitts P."/>
            <person name="Maglott D."/>
            <person name="Pruitt K."/>
            <person name="Sapojnikov V."/>
            <person name="Souvorov A."/>
            <person name="Mackey A.J."/>
            <person name="Waterhouse R.M."/>
            <person name="Wyder S."/>
            <person name="Zdobnov E.M."/>
            <person name="Zdobnov E.M."/>
            <person name="Wyder S."/>
            <person name="Kriventseva E.V."/>
            <person name="Kadowaki T."/>
            <person name="Bork P."/>
            <person name="Aranda M."/>
            <person name="Bao R."/>
            <person name="Beermann A."/>
            <person name="Berns N."/>
            <person name="Bolognesi R."/>
            <person name="Bonneton F."/>
            <person name="Bopp D."/>
            <person name="Brown S.J."/>
            <person name="Bucher G."/>
            <person name="Butts T."/>
            <person name="Chaumot A."/>
            <person name="Denell R.E."/>
            <person name="Ferrier D.E."/>
            <person name="Friedrich M."/>
            <person name="Gordon C.M."/>
            <person name="Jindra M."/>
            <person name="Klingler M."/>
            <person name="Lan Q."/>
            <person name="Lattorff H.M."/>
            <person name="Laudet V."/>
            <person name="von Levetsow C."/>
            <person name="Liu Z."/>
            <person name="Lutz R."/>
            <person name="Lynch J.A."/>
            <person name="da Fonseca R.N."/>
            <person name="Posnien N."/>
            <person name="Reuter R."/>
            <person name="Roth S."/>
            <person name="Savard J."/>
            <person name="Schinko J.B."/>
            <person name="Schmitt C."/>
            <person name="Schoppmeier M."/>
            <person name="Schroder R."/>
            <person name="Shippy T.D."/>
            <person name="Simonnet F."/>
            <person name="Marques-Souza H."/>
            <person name="Tautz D."/>
            <person name="Tomoyasu Y."/>
            <person name="Trauner J."/>
            <person name="Van der Zee M."/>
            <person name="Vervoort M."/>
            <person name="Wittkopp N."/>
            <person name="Wimmer E.A."/>
            <person name="Yang X."/>
            <person name="Jones A.K."/>
            <person name="Sattelle D.B."/>
            <person name="Ebert P.R."/>
            <person name="Nelson D."/>
            <person name="Scott J.G."/>
            <person name="Beeman R.W."/>
            <person name="Muthukrishnan S."/>
            <person name="Kramer K.J."/>
            <person name="Arakane Y."/>
            <person name="Beeman R.W."/>
            <person name="Zhu Q."/>
            <person name="Hogenkamp D."/>
            <person name="Dixit R."/>
            <person name="Oppert B."/>
            <person name="Jiang H."/>
            <person name="Zou Z."/>
            <person name="Marshall J."/>
            <person name="Elpidina E."/>
            <person name="Vinokurov K."/>
            <person name="Oppert C."/>
            <person name="Zou Z."/>
            <person name="Evans J."/>
            <person name="Lu Z."/>
            <person name="Zhao P."/>
            <person name="Sumathipala N."/>
            <person name="Altincicek B."/>
            <person name="Vilcinskas A."/>
            <person name="Williams M."/>
            <person name="Hultmark D."/>
            <person name="Hetru C."/>
            <person name="Jiang H."/>
            <person name="Grimmelikhuijzen C.J."/>
            <person name="Hauser F."/>
            <person name="Cazzamali G."/>
            <person name="Williamson M."/>
            <person name="Park Y."/>
            <person name="Li B."/>
            <person name="Tanaka Y."/>
            <person name="Predel R."/>
            <person name="Neupert S."/>
            <person name="Schachtner J."/>
            <person name="Verleyen P."/>
            <person name="Raible F."/>
            <person name="Bork P."/>
            <person name="Friedrich M."/>
            <person name="Walden K.K."/>
            <person name="Robertson H.M."/>
            <person name="Angeli S."/>
            <person name="Foret S."/>
            <person name="Bucher G."/>
            <person name="Schuetz S."/>
            <person name="Maleszka R."/>
            <person name="Wimmer E.A."/>
            <person name="Beeman R.W."/>
            <person name="Lorenzen M."/>
            <person name="Tomoyasu Y."/>
            <person name="Miller S.C."/>
            <person name="Grossmann D."/>
            <person name="Bucher G."/>
        </authorList>
    </citation>
    <scope>NUCLEOTIDE SEQUENCE [LARGE SCALE GENOMIC DNA]</scope>
    <source>
        <strain evidence="1 2">Georgia GA2</strain>
    </source>
</reference>
<dbReference type="EMBL" id="KQ971342">
    <property type="protein sequence ID" value="EFA03856.1"/>
    <property type="molecule type" value="Genomic_DNA"/>
</dbReference>